<protein>
    <submittedName>
        <fullName evidence="1">4885_t:CDS:1</fullName>
    </submittedName>
</protein>
<dbReference type="Proteomes" id="UP000789860">
    <property type="component" value="Unassembled WGS sequence"/>
</dbReference>
<proteinExistence type="predicted"/>
<feature type="non-terminal residue" evidence="1">
    <location>
        <position position="1"/>
    </location>
</feature>
<name>A0ACA9PC55_9GLOM</name>
<dbReference type="EMBL" id="CAJVPM010038779">
    <property type="protein sequence ID" value="CAG8699089.1"/>
    <property type="molecule type" value="Genomic_DNA"/>
</dbReference>
<evidence type="ECO:0000313" key="2">
    <source>
        <dbReference type="Proteomes" id="UP000789860"/>
    </source>
</evidence>
<sequence length="206" mass="21357">VRVDRARVVRVELDVALRVVVAKVRDDLIRSGLSAAVRAASGHHKLRGGRRDVDDALRAAGGGRGDGHELAHDVEEAEDVDAVALSHGLGRDVFGRLVAVVANVARGAGDEDVDFAYGLQDFGDAREVGLRGDVGLDFGVGVRLLEACLCGGEDAFAALEDDDAGDAGFGEGLADGVADASRWEEGLALRLELGVGGRDTVVGFGM</sequence>
<comment type="caution">
    <text evidence="1">The sequence shown here is derived from an EMBL/GenBank/DDBJ whole genome shotgun (WGS) entry which is preliminary data.</text>
</comment>
<gene>
    <name evidence="1" type="ORF">SCALOS_LOCUS10430</name>
</gene>
<organism evidence="1 2">
    <name type="scientific">Scutellospora calospora</name>
    <dbReference type="NCBI Taxonomy" id="85575"/>
    <lineage>
        <taxon>Eukaryota</taxon>
        <taxon>Fungi</taxon>
        <taxon>Fungi incertae sedis</taxon>
        <taxon>Mucoromycota</taxon>
        <taxon>Glomeromycotina</taxon>
        <taxon>Glomeromycetes</taxon>
        <taxon>Diversisporales</taxon>
        <taxon>Gigasporaceae</taxon>
        <taxon>Scutellospora</taxon>
    </lineage>
</organism>
<feature type="non-terminal residue" evidence="1">
    <location>
        <position position="206"/>
    </location>
</feature>
<accession>A0ACA9PC55</accession>
<keyword evidence="2" id="KW-1185">Reference proteome</keyword>
<reference evidence="1" key="1">
    <citation type="submission" date="2021-06" db="EMBL/GenBank/DDBJ databases">
        <authorList>
            <person name="Kallberg Y."/>
            <person name="Tangrot J."/>
            <person name="Rosling A."/>
        </authorList>
    </citation>
    <scope>NUCLEOTIDE SEQUENCE</scope>
    <source>
        <strain evidence="1">AU212A</strain>
    </source>
</reference>
<evidence type="ECO:0000313" key="1">
    <source>
        <dbReference type="EMBL" id="CAG8699089.1"/>
    </source>
</evidence>